<organism evidence="1">
    <name type="scientific">Longilinea arvoryzae</name>
    <dbReference type="NCBI Taxonomy" id="360412"/>
    <lineage>
        <taxon>Bacteria</taxon>
        <taxon>Bacillati</taxon>
        <taxon>Chloroflexota</taxon>
        <taxon>Anaerolineae</taxon>
        <taxon>Anaerolineales</taxon>
        <taxon>Anaerolineaceae</taxon>
        <taxon>Longilinea</taxon>
    </lineage>
</organism>
<evidence type="ECO:0000313" key="2">
    <source>
        <dbReference type="Proteomes" id="UP000055060"/>
    </source>
</evidence>
<proteinExistence type="predicted"/>
<reference evidence="1" key="1">
    <citation type="submission" date="2015-07" db="EMBL/GenBank/DDBJ databases">
        <title>Draft Genome Sequences of Anaerolinea thermolimosa IMO-1, Bellilinea caldifistulae GOMI-1, Leptolinea tardivitalis YMTK-2, Levilinea saccharolytica KIBI-1,Longilinea arvoryzae KOME-1, Previously Described as Members of the Anaerolineaceae (Chloroflexi).</title>
        <authorList>
            <person name="Sekiguchi Y."/>
            <person name="Ohashi A."/>
            <person name="Matsuura N."/>
            <person name="Tourlousse M.D."/>
        </authorList>
    </citation>
    <scope>NUCLEOTIDE SEQUENCE [LARGE SCALE GENOMIC DNA]</scope>
    <source>
        <strain evidence="1">KOME-1</strain>
    </source>
</reference>
<accession>A0A0S7BDR5</accession>
<evidence type="ECO:0000313" key="1">
    <source>
        <dbReference type="EMBL" id="GAP12611.1"/>
    </source>
</evidence>
<keyword evidence="2" id="KW-1185">Reference proteome</keyword>
<dbReference type="STRING" id="360412.LARV_00347"/>
<sequence>MAAATGALAGMAIQSSTVHGVTAAVLAPQPVDLAFNGRLLRGTADGRVLESGDNGQTWQQTADFGSHCAVLDLMERDGQVFAKVGLRNMHFTLSSPDARVWRTLRNSAA</sequence>
<dbReference type="AlphaFoldDB" id="A0A0S7BDR5"/>
<dbReference type="Proteomes" id="UP000055060">
    <property type="component" value="Unassembled WGS sequence"/>
</dbReference>
<gene>
    <name evidence="1" type="ORF">LARV_00347</name>
</gene>
<dbReference type="EMBL" id="DF967972">
    <property type="protein sequence ID" value="GAP12611.1"/>
    <property type="molecule type" value="Genomic_DNA"/>
</dbReference>
<name>A0A0S7BDR5_9CHLR</name>
<protein>
    <submittedName>
        <fullName evidence="1">Uncharacterized protein</fullName>
    </submittedName>
</protein>
<dbReference type="SUPFAM" id="SSF110296">
    <property type="entry name" value="Oligoxyloglucan reducing end-specific cellobiohydrolase"/>
    <property type="match status" value="1"/>
</dbReference>